<reference evidence="3 4" key="1">
    <citation type="submission" date="2018-05" db="EMBL/GenBank/DDBJ databases">
        <title>Complete genome sequence of the Type Strain of Streptomyces spongiicola HNM0071, the producer of staurosporine.</title>
        <authorList>
            <person name="Zhou S."/>
            <person name="Huang X."/>
        </authorList>
    </citation>
    <scope>NUCLEOTIDE SEQUENCE [LARGE SCALE GENOMIC DNA]</scope>
    <source>
        <strain evidence="3 4">HNM0071</strain>
    </source>
</reference>
<accession>A0ABN5KQ08</accession>
<feature type="domain" description="ATP-grasp" evidence="2">
    <location>
        <begin position="151"/>
        <end position="349"/>
    </location>
</feature>
<dbReference type="PROSITE" id="PS50975">
    <property type="entry name" value="ATP_GRASP"/>
    <property type="match status" value="1"/>
</dbReference>
<keyword evidence="1" id="KW-0067">ATP-binding</keyword>
<dbReference type="Pfam" id="PF18604">
    <property type="entry name" value="PreAtp-grasp"/>
    <property type="match status" value="1"/>
</dbReference>
<evidence type="ECO:0000313" key="4">
    <source>
        <dbReference type="Proteomes" id="UP000245051"/>
    </source>
</evidence>
<evidence type="ECO:0000259" key="2">
    <source>
        <dbReference type="PROSITE" id="PS50975"/>
    </source>
</evidence>
<dbReference type="SUPFAM" id="SSF56059">
    <property type="entry name" value="Glutathione synthetase ATP-binding domain-like"/>
    <property type="match status" value="1"/>
</dbReference>
<dbReference type="InterPro" id="IPR011761">
    <property type="entry name" value="ATP-grasp"/>
</dbReference>
<sequence length="418" mass="44704">MSAAGRSSRTLLGNLVNDVMIENAPPSYARAMASVTPRKLWLARPGDCVVVQAPCRPAFRDYVERTLGIDLGLVELVQPDEVFTGHALDLVERRGAVEKVVARSELLPFVLDRRVVDFAGRTGTPVAGYDRIPGERTLRAVRDINTKSGFRAIARSLGLPVAPGGHAATLPELRALLGGFLKERPAAIVKIDRSSNGYGTAVVHAGDSLSRTGWLTGTAEHRPGRGCGWVYEEFLDFVSVPSAEMIVEEHGPVPFSSCDQRTADNAWTGMTAPAAPRGAAVAHEAALAVGSWLHGEGYRGVFDVDCCLLPGGYVVTEANVRRTGGTCLEELARRLTGRDSPYWLADVRRGGRGRGRGPGFGTVVRAIESAGLAQGPTRVVLTADTTEIDGRWRYLVVGGDGAEVLEAERTLDSILEPS</sequence>
<evidence type="ECO:0000313" key="3">
    <source>
        <dbReference type="EMBL" id="AWK12267.1"/>
    </source>
</evidence>
<dbReference type="InterPro" id="IPR040754">
    <property type="entry name" value="PreAtp-grasp"/>
</dbReference>
<dbReference type="EMBL" id="CP029254">
    <property type="protein sequence ID" value="AWK12267.1"/>
    <property type="molecule type" value="Genomic_DNA"/>
</dbReference>
<keyword evidence="4" id="KW-1185">Reference proteome</keyword>
<dbReference type="RefSeq" id="WP_109297100.1">
    <property type="nucleotide sequence ID" value="NZ_CP029254.1"/>
</dbReference>
<proteinExistence type="predicted"/>
<dbReference type="Proteomes" id="UP000245051">
    <property type="component" value="Chromosome"/>
</dbReference>
<gene>
    <name evidence="3" type="ORF">DDQ41_28880</name>
</gene>
<keyword evidence="1" id="KW-0547">Nucleotide-binding</keyword>
<name>A0ABN5KQ08_9ACTN</name>
<protein>
    <recommendedName>
        <fullName evidence="2">ATP-grasp domain-containing protein</fullName>
    </recommendedName>
</protein>
<evidence type="ECO:0000256" key="1">
    <source>
        <dbReference type="PROSITE-ProRule" id="PRU00409"/>
    </source>
</evidence>
<organism evidence="3 4">
    <name type="scientific">Streptomyces spongiicola</name>
    <dbReference type="NCBI Taxonomy" id="1690221"/>
    <lineage>
        <taxon>Bacteria</taxon>
        <taxon>Bacillati</taxon>
        <taxon>Actinomycetota</taxon>
        <taxon>Actinomycetes</taxon>
        <taxon>Kitasatosporales</taxon>
        <taxon>Streptomycetaceae</taxon>
        <taxon>Streptomyces</taxon>
    </lineage>
</organism>